<protein>
    <recommendedName>
        <fullName evidence="2">Putative Flp pilus-assembly TadG-like N-terminal domain-containing protein</fullName>
    </recommendedName>
</protein>
<dbReference type="InterPro" id="IPR036465">
    <property type="entry name" value="vWFA_dom_sf"/>
</dbReference>
<evidence type="ECO:0000256" key="1">
    <source>
        <dbReference type="SAM" id="Phobius"/>
    </source>
</evidence>
<dbReference type="SUPFAM" id="SSF53300">
    <property type="entry name" value="vWA-like"/>
    <property type="match status" value="1"/>
</dbReference>
<keyword evidence="1" id="KW-1133">Transmembrane helix</keyword>
<dbReference type="RefSeq" id="WP_007204340.1">
    <property type="nucleotide sequence ID" value="NZ_CH672414.1"/>
</dbReference>
<dbReference type="eggNOG" id="COG4961">
    <property type="taxonomic scope" value="Bacteria"/>
</dbReference>
<evidence type="ECO:0000313" key="3">
    <source>
        <dbReference type="EMBL" id="EAQ07110.1"/>
    </source>
</evidence>
<feature type="transmembrane region" description="Helical" evidence="1">
    <location>
        <begin position="33"/>
        <end position="52"/>
    </location>
</feature>
<dbReference type="Proteomes" id="UP000004507">
    <property type="component" value="Unassembled WGS sequence"/>
</dbReference>
<comment type="caution">
    <text evidence="3">The sequence shown here is derived from an EMBL/GenBank/DDBJ whole genome shotgun (WGS) entry which is preliminary data.</text>
</comment>
<keyword evidence="1" id="KW-0472">Membrane</keyword>
<dbReference type="EMBL" id="AAMS01000003">
    <property type="protein sequence ID" value="EAQ07110.1"/>
    <property type="molecule type" value="Genomic_DNA"/>
</dbReference>
<sequence>MQNSKLPLTSKAHNPRWRIRYLHAFGRDEDGSVIIMTILLLVTMLIMGGMAVDFMRYEARRATLQSVSDRAVLAAASLNQTLDSRDVVEDYFAKAGFPNALVGAPIVVDNGNSRTVTVRSALDVNTFYLRLAGMDRLTAPARSSATEGVGKVEISLVLDISGSMRFSNRFVNMQAAAIAFAEEVLDPANGGTVSLTIIPYAGATNPGPEMFAFMGGVRYPDTLLAGDDGILGTEDDYFFPQVSSCVEMVGSDWSSAGLPGAGRAQVPHFQVWDIARSVMDWGWCPQDRSSIQYAMATPAQARSFINGLRMHDGTGTHYAMKYALATLDPSSQPAFMHLSHPGRGLVPPQFANRPAAWDDPETKKIIVLMTDGDITQQERPRIAQQERDIDYIISRSINGRDNRGQFVDAATNVGRFEAICTLANQPARSVDVYTVAFEVQPNSAADLQMRNCASDPSMFFRTSGAELIDVFSGIAERITDLRLNL</sequence>
<organism evidence="3 4">
    <name type="scientific">Yoonia vestfoldensis SKA53</name>
    <dbReference type="NCBI Taxonomy" id="314232"/>
    <lineage>
        <taxon>Bacteria</taxon>
        <taxon>Pseudomonadati</taxon>
        <taxon>Pseudomonadota</taxon>
        <taxon>Alphaproteobacteria</taxon>
        <taxon>Rhodobacterales</taxon>
        <taxon>Paracoccaceae</taxon>
        <taxon>Yoonia</taxon>
    </lineage>
</organism>
<dbReference type="STRING" id="314232.SKA53_01901"/>
<dbReference type="InterPro" id="IPR028087">
    <property type="entry name" value="Tad_N"/>
</dbReference>
<dbReference type="AlphaFoldDB" id="A3V3Q3"/>
<keyword evidence="4" id="KW-1185">Reference proteome</keyword>
<gene>
    <name evidence="3" type="ORF">SKA53_01901</name>
</gene>
<evidence type="ECO:0000313" key="4">
    <source>
        <dbReference type="Proteomes" id="UP000004507"/>
    </source>
</evidence>
<keyword evidence="1" id="KW-0812">Transmembrane</keyword>
<evidence type="ECO:0000259" key="2">
    <source>
        <dbReference type="Pfam" id="PF13400"/>
    </source>
</evidence>
<reference evidence="3 4" key="1">
    <citation type="submission" date="2006-01" db="EMBL/GenBank/DDBJ databases">
        <authorList>
            <person name="Hagstrom A."/>
            <person name="Ferriera S."/>
            <person name="Johnson J."/>
            <person name="Kravitz S."/>
            <person name="Halpern A."/>
            <person name="Remington K."/>
            <person name="Beeson K."/>
            <person name="Tran B."/>
            <person name="Rogers Y.-H."/>
            <person name="Friedman R."/>
            <person name="Venter J.C."/>
        </authorList>
    </citation>
    <scope>NUCLEOTIDE SEQUENCE [LARGE SCALE GENOMIC DNA]</scope>
    <source>
        <strain evidence="3 4">SKA53</strain>
    </source>
</reference>
<dbReference type="Pfam" id="PF13400">
    <property type="entry name" value="Tad"/>
    <property type="match status" value="1"/>
</dbReference>
<dbReference type="Gene3D" id="3.40.50.410">
    <property type="entry name" value="von Willebrand factor, type A domain"/>
    <property type="match status" value="1"/>
</dbReference>
<proteinExistence type="predicted"/>
<accession>A3V3Q3</accession>
<dbReference type="OrthoDB" id="7522752at2"/>
<name>A3V3Q3_9RHOB</name>
<dbReference type="HOGENOM" id="CLU_026005_1_0_5"/>
<feature type="domain" description="Putative Flp pilus-assembly TadG-like N-terminal" evidence="2">
    <location>
        <begin position="31"/>
        <end position="77"/>
    </location>
</feature>